<reference evidence="2" key="1">
    <citation type="journal article" date="2022" name="Int. J. Syst. Evol. Microbiol.">
        <title>A novel species of lactic acid bacteria, Ligilactobacillus pabuli sp. nov., isolated from alfalfa silage.</title>
        <authorList>
            <person name="Tohno M."/>
            <person name="Tanizawa Y."/>
            <person name="Sawada H."/>
            <person name="Sakamoto M."/>
            <person name="Ohkuma M."/>
            <person name="Kobayashi H."/>
        </authorList>
    </citation>
    <scope>NUCLEOTIDE SEQUENCE</scope>
    <source>
        <strain evidence="2">AF129</strain>
    </source>
</reference>
<gene>
    <name evidence="2" type="ORF">LPAF129_14640</name>
</gene>
<name>A0ABQ5JIQ6_9LACO</name>
<feature type="transmembrane region" description="Helical" evidence="1">
    <location>
        <begin position="12"/>
        <end position="30"/>
    </location>
</feature>
<keyword evidence="1" id="KW-1133">Transmembrane helix</keyword>
<organism evidence="2 3">
    <name type="scientific">Ligilactobacillus pabuli</name>
    <dbReference type="NCBI Taxonomy" id="2886039"/>
    <lineage>
        <taxon>Bacteria</taxon>
        <taxon>Bacillati</taxon>
        <taxon>Bacillota</taxon>
        <taxon>Bacilli</taxon>
        <taxon>Lactobacillales</taxon>
        <taxon>Lactobacillaceae</taxon>
        <taxon>Ligilactobacillus</taxon>
    </lineage>
</organism>
<dbReference type="EMBL" id="BQXH01000013">
    <property type="protein sequence ID" value="GKS81778.1"/>
    <property type="molecule type" value="Genomic_DNA"/>
</dbReference>
<evidence type="ECO:0000313" key="2">
    <source>
        <dbReference type="EMBL" id="GKS81778.1"/>
    </source>
</evidence>
<keyword evidence="1" id="KW-0472">Membrane</keyword>
<dbReference type="RefSeq" id="WP_244055522.1">
    <property type="nucleotide sequence ID" value="NZ_BQXH01000013.1"/>
</dbReference>
<dbReference type="Proteomes" id="UP001055149">
    <property type="component" value="Unassembled WGS sequence"/>
</dbReference>
<accession>A0ABQ5JIQ6</accession>
<comment type="caution">
    <text evidence="2">The sequence shown here is derived from an EMBL/GenBank/DDBJ whole genome shotgun (WGS) entry which is preliminary data.</text>
</comment>
<keyword evidence="1" id="KW-0812">Transmembrane</keyword>
<sequence>MKLISTSPMHHLLLFVIAIIFILDGCWQLLKGATSLIRRYRQQQRANEPAVSVSWFQILLGATMLLAGCILLFSAITGP</sequence>
<proteinExistence type="predicted"/>
<evidence type="ECO:0000256" key="1">
    <source>
        <dbReference type="SAM" id="Phobius"/>
    </source>
</evidence>
<evidence type="ECO:0000313" key="3">
    <source>
        <dbReference type="Proteomes" id="UP001055149"/>
    </source>
</evidence>
<protein>
    <submittedName>
        <fullName evidence="2">Uncharacterized protein</fullName>
    </submittedName>
</protein>
<keyword evidence="3" id="KW-1185">Reference proteome</keyword>
<feature type="transmembrane region" description="Helical" evidence="1">
    <location>
        <begin position="51"/>
        <end position="76"/>
    </location>
</feature>